<comment type="caution">
    <text evidence="2">The sequence shown here is derived from an EMBL/GenBank/DDBJ whole genome shotgun (WGS) entry which is preliminary data.</text>
</comment>
<evidence type="ECO:0000256" key="1">
    <source>
        <dbReference type="SAM" id="MobiDB-lite"/>
    </source>
</evidence>
<evidence type="ECO:0000313" key="3">
    <source>
        <dbReference type="Proteomes" id="UP000325576"/>
    </source>
</evidence>
<dbReference type="EMBL" id="MRBO01000675">
    <property type="protein sequence ID" value="KAB2582529.1"/>
    <property type="molecule type" value="Genomic_DNA"/>
</dbReference>
<protein>
    <submittedName>
        <fullName evidence="2">Uncharacterized protein</fullName>
    </submittedName>
</protein>
<proteinExistence type="predicted"/>
<accession>A0A5N5DWS1</accession>
<gene>
    <name evidence="2" type="ORF">BS297_25305</name>
</gene>
<reference evidence="2 3" key="1">
    <citation type="journal article" date="2017" name="Poromechanics V (2013)">
        <title>Genomic Characterization of the Arsenic-Tolerant Actinobacterium, &lt;i&gt;Rhodococcus erythropolis&lt;/i&gt; S43.</title>
        <authorList>
            <person name="Retamal-Morales G."/>
            <person name="Mehnert M."/>
            <person name="Schwabe R."/>
            <person name="Tischler D."/>
            <person name="Schloemann M."/>
            <person name="Levican G.J."/>
        </authorList>
    </citation>
    <scope>NUCLEOTIDE SEQUENCE [LARGE SCALE GENOMIC DNA]</scope>
    <source>
        <strain evidence="2 3">S43</strain>
    </source>
</reference>
<feature type="compositionally biased region" description="Basic and acidic residues" evidence="1">
    <location>
        <begin position="1"/>
        <end position="15"/>
    </location>
</feature>
<name>A0A5N5DWS1_RHOER</name>
<dbReference type="AlphaFoldDB" id="A0A5N5DWS1"/>
<sequence>AIDPKTWRGNRDRSWGVRPVGEAEPQGRRAVDGIQNFFWIYAVMQFDEFTISVIMQEDEQGRRIVEEAMRVWPDEARDNEWLGRPEHELTFCPDTRDVTGATITFHRPGGEVLTVACELLLANYIGIGTGYGLEQDWRHGMWQGELVVQGLRHKVHEIEPFQRMFSPVDNLASFTLTEGTNTNTGTGLFEVAAIGPHEKYGFTSFTDTAQADDAYALAATDNTEE</sequence>
<feature type="non-terminal residue" evidence="2">
    <location>
        <position position="1"/>
    </location>
</feature>
<organism evidence="2 3">
    <name type="scientific">Rhodococcus erythropolis</name>
    <name type="common">Arthrobacter picolinophilus</name>
    <dbReference type="NCBI Taxonomy" id="1833"/>
    <lineage>
        <taxon>Bacteria</taxon>
        <taxon>Bacillati</taxon>
        <taxon>Actinomycetota</taxon>
        <taxon>Actinomycetes</taxon>
        <taxon>Mycobacteriales</taxon>
        <taxon>Nocardiaceae</taxon>
        <taxon>Rhodococcus</taxon>
        <taxon>Rhodococcus erythropolis group</taxon>
    </lineage>
</organism>
<evidence type="ECO:0000313" key="2">
    <source>
        <dbReference type="EMBL" id="KAB2582529.1"/>
    </source>
</evidence>
<dbReference type="Proteomes" id="UP000325576">
    <property type="component" value="Unassembled WGS sequence"/>
</dbReference>
<feature type="region of interest" description="Disordered" evidence="1">
    <location>
        <begin position="1"/>
        <end position="22"/>
    </location>
</feature>